<evidence type="ECO:0000256" key="9">
    <source>
        <dbReference type="ARBA" id="ARBA00029829"/>
    </source>
</evidence>
<keyword evidence="8" id="KW-0804">Transcription</keyword>
<feature type="domain" description="Anti-sigma K factor RskA C-terminal" evidence="12">
    <location>
        <begin position="101"/>
        <end position="238"/>
    </location>
</feature>
<evidence type="ECO:0000256" key="3">
    <source>
        <dbReference type="ARBA" id="ARBA00022475"/>
    </source>
</evidence>
<protein>
    <recommendedName>
        <fullName evidence="10">Regulator of SigK</fullName>
    </recommendedName>
    <alternativeName>
        <fullName evidence="9">Sigma-K anti-sigma factor RskA</fullName>
    </alternativeName>
</protein>
<reference evidence="14 15" key="1">
    <citation type="submission" date="2024-09" db="EMBL/GenBank/DDBJ databases">
        <authorList>
            <person name="Sun Q."/>
            <person name="Mori K."/>
        </authorList>
    </citation>
    <scope>NUCLEOTIDE SEQUENCE [LARGE SCALE GENOMIC DNA]</scope>
    <source>
        <strain evidence="14 15">TBRC 7907</strain>
    </source>
</reference>
<keyword evidence="6" id="KW-0805">Transcription regulation</keyword>
<evidence type="ECO:0000256" key="6">
    <source>
        <dbReference type="ARBA" id="ARBA00023015"/>
    </source>
</evidence>
<keyword evidence="15" id="KW-1185">Reference proteome</keyword>
<gene>
    <name evidence="14" type="ORF">ACFFQA_13110</name>
</gene>
<comment type="subcellular location">
    <subcellularLocation>
        <location evidence="2">Cell membrane</location>
    </subcellularLocation>
    <subcellularLocation>
        <location evidence="1">Membrane</location>
        <topology evidence="1">Single-pass membrane protein</topology>
    </subcellularLocation>
</comment>
<dbReference type="Gene3D" id="1.10.10.1320">
    <property type="entry name" value="Anti-sigma factor, zinc-finger domain"/>
    <property type="match status" value="1"/>
</dbReference>
<keyword evidence="5 11" id="KW-1133">Transmembrane helix</keyword>
<dbReference type="RefSeq" id="WP_377852073.1">
    <property type="nucleotide sequence ID" value="NZ_JBHLZU010000010.1"/>
</dbReference>
<dbReference type="EMBL" id="JBHLZU010000010">
    <property type="protein sequence ID" value="MFB9904875.1"/>
    <property type="molecule type" value="Genomic_DNA"/>
</dbReference>
<keyword evidence="3" id="KW-1003">Cell membrane</keyword>
<evidence type="ECO:0000256" key="4">
    <source>
        <dbReference type="ARBA" id="ARBA00022692"/>
    </source>
</evidence>
<keyword evidence="4 11" id="KW-0812">Transmembrane</keyword>
<evidence type="ECO:0000256" key="10">
    <source>
        <dbReference type="ARBA" id="ARBA00030803"/>
    </source>
</evidence>
<sequence length="245" mass="25862">MNPDVHTLTGAYAMNALDDVERREFERHMAVCPDCEQETRELERTAVYLGLAAATAPTAGLRAKVLAEVAQTRQQSPIAPQPEVAAPQKKRSRWMMPVVALAAAASVLAAVVFGVNAINANQELTRERALMDQVAAIVNAPDARTEVRTASPSGHGKIVSSKQLGKAVLLASDEVPPPQEGKSLQAWSITETGVASLGLMSQTHSGKHEPMVFSFTGSPKIGITVEPAGGSPQPTTPTVMVIPVA</sequence>
<dbReference type="Pfam" id="PF10099">
    <property type="entry name" value="RskA_C"/>
    <property type="match status" value="1"/>
</dbReference>
<evidence type="ECO:0000313" key="14">
    <source>
        <dbReference type="EMBL" id="MFB9904875.1"/>
    </source>
</evidence>
<evidence type="ECO:0000256" key="1">
    <source>
        <dbReference type="ARBA" id="ARBA00004167"/>
    </source>
</evidence>
<organism evidence="14 15">
    <name type="scientific">Allokutzneria oryzae</name>
    <dbReference type="NCBI Taxonomy" id="1378989"/>
    <lineage>
        <taxon>Bacteria</taxon>
        <taxon>Bacillati</taxon>
        <taxon>Actinomycetota</taxon>
        <taxon>Actinomycetes</taxon>
        <taxon>Pseudonocardiales</taxon>
        <taxon>Pseudonocardiaceae</taxon>
        <taxon>Allokutzneria</taxon>
    </lineage>
</organism>
<dbReference type="Proteomes" id="UP001589693">
    <property type="component" value="Unassembled WGS sequence"/>
</dbReference>
<name>A0ABV5ZWT0_9PSEU</name>
<dbReference type="PANTHER" id="PTHR37461:SF1">
    <property type="entry name" value="ANTI-SIGMA-K FACTOR RSKA"/>
    <property type="match status" value="1"/>
</dbReference>
<dbReference type="InterPro" id="IPR051474">
    <property type="entry name" value="Anti-sigma-K/W_factor"/>
</dbReference>
<evidence type="ECO:0000256" key="5">
    <source>
        <dbReference type="ARBA" id="ARBA00022989"/>
    </source>
</evidence>
<dbReference type="PANTHER" id="PTHR37461">
    <property type="entry name" value="ANTI-SIGMA-K FACTOR RSKA"/>
    <property type="match status" value="1"/>
</dbReference>
<dbReference type="InterPro" id="IPR027383">
    <property type="entry name" value="Znf_put"/>
</dbReference>
<feature type="transmembrane region" description="Helical" evidence="11">
    <location>
        <begin position="98"/>
        <end position="118"/>
    </location>
</feature>
<proteinExistence type="predicted"/>
<dbReference type="InterPro" id="IPR041916">
    <property type="entry name" value="Anti_sigma_zinc_sf"/>
</dbReference>
<evidence type="ECO:0000313" key="15">
    <source>
        <dbReference type="Proteomes" id="UP001589693"/>
    </source>
</evidence>
<comment type="caution">
    <text evidence="14">The sequence shown here is derived from an EMBL/GenBank/DDBJ whole genome shotgun (WGS) entry which is preliminary data.</text>
</comment>
<keyword evidence="7 11" id="KW-0472">Membrane</keyword>
<feature type="domain" description="Putative zinc-finger" evidence="13">
    <location>
        <begin position="4"/>
        <end position="35"/>
    </location>
</feature>
<dbReference type="InterPro" id="IPR018764">
    <property type="entry name" value="RskA_C"/>
</dbReference>
<evidence type="ECO:0000256" key="8">
    <source>
        <dbReference type="ARBA" id="ARBA00023163"/>
    </source>
</evidence>
<evidence type="ECO:0000259" key="13">
    <source>
        <dbReference type="Pfam" id="PF13490"/>
    </source>
</evidence>
<evidence type="ECO:0000256" key="7">
    <source>
        <dbReference type="ARBA" id="ARBA00023136"/>
    </source>
</evidence>
<dbReference type="Pfam" id="PF13490">
    <property type="entry name" value="zf-HC2"/>
    <property type="match status" value="1"/>
</dbReference>
<evidence type="ECO:0000259" key="12">
    <source>
        <dbReference type="Pfam" id="PF10099"/>
    </source>
</evidence>
<accession>A0ABV5ZWT0</accession>
<evidence type="ECO:0000256" key="11">
    <source>
        <dbReference type="SAM" id="Phobius"/>
    </source>
</evidence>
<evidence type="ECO:0000256" key="2">
    <source>
        <dbReference type="ARBA" id="ARBA00004236"/>
    </source>
</evidence>